<keyword evidence="4 10" id="KW-0812">Transmembrane</keyword>
<dbReference type="AlphaFoldDB" id="A0A0H4T0K1"/>
<name>A0A0H4T0K1_9ARCH</name>
<dbReference type="PROSITE" id="PS00755">
    <property type="entry name" value="SECY_1"/>
    <property type="match status" value="1"/>
</dbReference>
<dbReference type="InterPro" id="IPR002208">
    <property type="entry name" value="SecY/SEC61-alpha"/>
</dbReference>
<evidence type="ECO:0000256" key="5">
    <source>
        <dbReference type="ARBA" id="ARBA00022927"/>
    </source>
</evidence>
<evidence type="ECO:0000256" key="1">
    <source>
        <dbReference type="ARBA" id="ARBA00004141"/>
    </source>
</evidence>
<evidence type="ECO:0000256" key="11">
    <source>
        <dbReference type="RuleBase" id="RU004349"/>
    </source>
</evidence>
<evidence type="ECO:0000256" key="9">
    <source>
        <dbReference type="RuleBase" id="RU000537"/>
    </source>
</evidence>
<comment type="function">
    <text evidence="9">The central subunit of the protein translocation channel SecYEG. Consists of two halves formed by TMs 1-5 and 6-10. These two domains form a lateral gate at the front which open onto the bilayer between TMs 2 and 7, and are clamped together by SecE at the back. The channel is closed by both a pore ring composed of hydrophobic SecY resides and a short helix (helix 2A) on the extracellular side of the membrane which forms a plug. The plug probably moves laterally to allow the channel to open. The ring and the pore may move independently.</text>
</comment>
<feature type="transmembrane region" description="Helical" evidence="12">
    <location>
        <begin position="439"/>
        <end position="457"/>
    </location>
</feature>
<feature type="transmembrane region" description="Helical" evidence="12">
    <location>
        <begin position="110"/>
        <end position="130"/>
    </location>
</feature>
<feature type="transmembrane region" description="Helical" evidence="12">
    <location>
        <begin position="225"/>
        <end position="245"/>
    </location>
</feature>
<feature type="transmembrane region" description="Helical" evidence="12">
    <location>
        <begin position="30"/>
        <end position="48"/>
    </location>
</feature>
<dbReference type="InterPro" id="IPR023201">
    <property type="entry name" value="SecY_dom_sf"/>
</dbReference>
<dbReference type="EMBL" id="KT006950">
    <property type="protein sequence ID" value="AKQ01081.1"/>
    <property type="molecule type" value="Genomic_DNA"/>
</dbReference>
<evidence type="ECO:0000256" key="4">
    <source>
        <dbReference type="ARBA" id="ARBA00022692"/>
    </source>
</evidence>
<dbReference type="PIRSF" id="PIRSF004557">
    <property type="entry name" value="SecY"/>
    <property type="match status" value="1"/>
</dbReference>
<reference evidence="13" key="1">
    <citation type="journal article" date="2015" name="ISME J.">
        <title>Aquifer environment selects for microbial species cohorts in sediment and groundwater.</title>
        <authorList>
            <person name="Hug L.A."/>
            <person name="Thomas B.C."/>
            <person name="Brown C.T."/>
            <person name="Frischkorn K.R."/>
            <person name="Williams K.H."/>
            <person name="Tringe S.G."/>
            <person name="Banfield J.F."/>
        </authorList>
    </citation>
    <scope>NUCLEOTIDE SEQUENCE</scope>
</reference>
<dbReference type="GO" id="GO:0016020">
    <property type="term" value="C:membrane"/>
    <property type="evidence" value="ECO:0007669"/>
    <property type="project" value="UniProtKB-SubCell"/>
</dbReference>
<dbReference type="NCBIfam" id="NF006341">
    <property type="entry name" value="PRK08568.1-5"/>
    <property type="match status" value="1"/>
</dbReference>
<dbReference type="InterPro" id="IPR030659">
    <property type="entry name" value="SecY_CS"/>
</dbReference>
<dbReference type="GO" id="GO:0015031">
    <property type="term" value="P:protein transport"/>
    <property type="evidence" value="ECO:0007669"/>
    <property type="project" value="UniProtKB-KW"/>
</dbReference>
<dbReference type="PROSITE" id="PS00756">
    <property type="entry name" value="SECY_2"/>
    <property type="match status" value="1"/>
</dbReference>
<evidence type="ECO:0000256" key="2">
    <source>
        <dbReference type="ARBA" id="ARBA00005751"/>
    </source>
</evidence>
<keyword evidence="3 10" id="KW-0813">Transport</keyword>
<proteinExistence type="inferred from homology"/>
<dbReference type="SUPFAM" id="SSF103491">
    <property type="entry name" value="Preprotein translocase SecY subunit"/>
    <property type="match status" value="1"/>
</dbReference>
<evidence type="ECO:0000256" key="3">
    <source>
        <dbReference type="ARBA" id="ARBA00022448"/>
    </source>
</evidence>
<feature type="transmembrane region" description="Helical" evidence="12">
    <location>
        <begin position="136"/>
        <end position="157"/>
    </location>
</feature>
<evidence type="ECO:0000256" key="12">
    <source>
        <dbReference type="SAM" id="Phobius"/>
    </source>
</evidence>
<keyword evidence="8 12" id="KW-0472">Membrane</keyword>
<feature type="transmembrane region" description="Helical" evidence="12">
    <location>
        <begin position="68"/>
        <end position="89"/>
    </location>
</feature>
<feature type="transmembrane region" description="Helical" evidence="12">
    <location>
        <begin position="359"/>
        <end position="377"/>
    </location>
</feature>
<evidence type="ECO:0000313" key="13">
    <source>
        <dbReference type="EMBL" id="AKQ01081.1"/>
    </source>
</evidence>
<comment type="similarity">
    <text evidence="2 11">Belongs to the SecY/SEC61-alpha family.</text>
</comment>
<accession>A0A0H4T0K1</accession>
<evidence type="ECO:0000256" key="8">
    <source>
        <dbReference type="ARBA" id="ARBA00023136"/>
    </source>
</evidence>
<protein>
    <recommendedName>
        <fullName evidence="9">Protein translocase subunit SecY</fullName>
    </recommendedName>
</protein>
<keyword evidence="7 10" id="KW-0811">Translocation</keyword>
<keyword evidence="5 10" id="KW-0653">Protein transport</keyword>
<evidence type="ECO:0000256" key="7">
    <source>
        <dbReference type="ARBA" id="ARBA00023010"/>
    </source>
</evidence>
<keyword evidence="6 12" id="KW-1133">Transmembrane helix</keyword>
<evidence type="ECO:0000256" key="6">
    <source>
        <dbReference type="ARBA" id="ARBA00022989"/>
    </source>
</evidence>
<feature type="transmembrane region" description="Helical" evidence="12">
    <location>
        <begin position="266"/>
        <end position="286"/>
    </location>
</feature>
<organism evidence="13">
    <name type="scientific">uncultured archaeon Rifle_16ft_4_minimus_1461</name>
    <dbReference type="NCBI Taxonomy" id="1665151"/>
    <lineage>
        <taxon>Archaea</taxon>
        <taxon>environmental samples</taxon>
    </lineage>
</organism>
<feature type="transmembrane region" description="Helical" evidence="12">
    <location>
        <begin position="415"/>
        <end position="433"/>
    </location>
</feature>
<feature type="transmembrane region" description="Helical" evidence="12">
    <location>
        <begin position="164"/>
        <end position="183"/>
    </location>
</feature>
<sequence>MADVKNIFGFIPEVRKPEEKKLSFNVKLKWTLIILGAFFILANIPLYGLSENALERFEYLAIILGTDFGSIISLGIGPIVMASIILQLLTGSGVLNIDTTTTEGKKFFQGIQKTLVFFFIIFESLIYVLMNGLQAVPGFAPLLILQLVLGGLAIFYMDEVTQKWGFGSGVSLFIAAGVSWRIITSAFQFVNQQGRNCLVDFANTACSGKVLVMIQSLINKYPVEFLSAFAAIIATAVIFLIVVWAQSLKVEIPLSFGRLRGYTMKWPLSFFYASVIPVILTAALVANLQLFGGIFENAAASCVVGNCTGLAKFASYFGWLGSFVNGQAVSGLAFWMGSTNILELIIRGGLLPIFLLQGLTHILFFIFFSTIFAIFWVKTSGQDAKSQAHKISASGLQVAGFRQDERILESILDRYIMPLTVMGGIAIGLLAAVTDLLGALVSGTAILLVIMIMFQFYQNIAQQHQMDMNPSFRKFFGS</sequence>
<evidence type="ECO:0000256" key="10">
    <source>
        <dbReference type="RuleBase" id="RU003484"/>
    </source>
</evidence>
<gene>
    <name evidence="13" type="primary">secY</name>
</gene>
<dbReference type="PANTHER" id="PTHR10906">
    <property type="entry name" value="SECY/SEC61-ALPHA FAMILY MEMBER"/>
    <property type="match status" value="1"/>
</dbReference>
<dbReference type="Pfam" id="PF00344">
    <property type="entry name" value="SecY"/>
    <property type="match status" value="1"/>
</dbReference>
<dbReference type="Gene3D" id="1.10.3370.10">
    <property type="entry name" value="SecY subunit domain"/>
    <property type="match status" value="1"/>
</dbReference>
<comment type="subcellular location">
    <subcellularLocation>
        <location evidence="1 10">Membrane</location>
        <topology evidence="1 10">Multi-pass membrane protein</topology>
    </subcellularLocation>
</comment>